<dbReference type="RefSeq" id="WP_369243169.1">
    <property type="nucleotide sequence ID" value="NZ_CP163435.1"/>
</dbReference>
<name>A0AB39PNF5_9ACTN</name>
<gene>
    <name evidence="2" type="ORF">AB5J56_00075</name>
</gene>
<reference evidence="2" key="1">
    <citation type="submission" date="2024-07" db="EMBL/GenBank/DDBJ databases">
        <authorList>
            <person name="Yu S.T."/>
        </authorList>
    </citation>
    <scope>NUCLEOTIDE SEQUENCE</scope>
    <source>
        <strain evidence="2">R21</strain>
    </source>
</reference>
<accession>A0AB39PNF5</accession>
<protein>
    <submittedName>
        <fullName evidence="2">Uncharacterized protein</fullName>
    </submittedName>
</protein>
<dbReference type="EMBL" id="CP163435">
    <property type="protein sequence ID" value="XDQ31862.1"/>
    <property type="molecule type" value="Genomic_DNA"/>
</dbReference>
<organism evidence="2">
    <name type="scientific">Streptomyces sp. R21</name>
    <dbReference type="NCBI Taxonomy" id="3238627"/>
    <lineage>
        <taxon>Bacteria</taxon>
        <taxon>Bacillati</taxon>
        <taxon>Actinomycetota</taxon>
        <taxon>Actinomycetes</taxon>
        <taxon>Kitasatosporales</taxon>
        <taxon>Streptomycetaceae</taxon>
        <taxon>Streptomyces</taxon>
    </lineage>
</organism>
<dbReference type="AlphaFoldDB" id="A0AB39PNF5"/>
<evidence type="ECO:0000256" key="1">
    <source>
        <dbReference type="SAM" id="MobiDB-lite"/>
    </source>
</evidence>
<feature type="region of interest" description="Disordered" evidence="1">
    <location>
        <begin position="59"/>
        <end position="81"/>
    </location>
</feature>
<proteinExistence type="predicted"/>
<sequence length="81" mass="8507">MIATGNLALRADLLHLDSAQVGVDLAHHVAYIDDTLPAVLAGHAPERAPRATAVPVPPAAHRAGSARHAPAAPPETDWWRL</sequence>
<evidence type="ECO:0000313" key="2">
    <source>
        <dbReference type="EMBL" id="XDQ31862.1"/>
    </source>
</evidence>